<dbReference type="EMBL" id="CM039433">
    <property type="protein sequence ID" value="KAI4328887.1"/>
    <property type="molecule type" value="Genomic_DNA"/>
</dbReference>
<accession>A0ACB9MXH4</accession>
<dbReference type="Proteomes" id="UP000828941">
    <property type="component" value="Chromosome 8"/>
</dbReference>
<organism evidence="1 2">
    <name type="scientific">Bauhinia variegata</name>
    <name type="common">Purple orchid tree</name>
    <name type="synonym">Phanera variegata</name>
    <dbReference type="NCBI Taxonomy" id="167791"/>
    <lineage>
        <taxon>Eukaryota</taxon>
        <taxon>Viridiplantae</taxon>
        <taxon>Streptophyta</taxon>
        <taxon>Embryophyta</taxon>
        <taxon>Tracheophyta</taxon>
        <taxon>Spermatophyta</taxon>
        <taxon>Magnoliopsida</taxon>
        <taxon>eudicotyledons</taxon>
        <taxon>Gunneridae</taxon>
        <taxon>Pentapetalae</taxon>
        <taxon>rosids</taxon>
        <taxon>fabids</taxon>
        <taxon>Fabales</taxon>
        <taxon>Fabaceae</taxon>
        <taxon>Cercidoideae</taxon>
        <taxon>Cercideae</taxon>
        <taxon>Bauhiniinae</taxon>
        <taxon>Bauhinia</taxon>
    </lineage>
</organism>
<sequence length="109" mass="11840">MSYRRNCGSRATGLSPPPPAHLSPSTAAHTENNMDSKLVASMKESNEEARELLIAISDASPEKMILGSTESKKNADEFAVLKLKNDGDDDKFRSELISISYAESPDVKV</sequence>
<keyword evidence="2" id="KW-1185">Reference proteome</keyword>
<reference evidence="1 2" key="1">
    <citation type="journal article" date="2022" name="DNA Res.">
        <title>Chromosomal-level genome assembly of the orchid tree Bauhinia variegata (Leguminosae; Cercidoideae) supports the allotetraploid origin hypothesis of Bauhinia.</title>
        <authorList>
            <person name="Zhong Y."/>
            <person name="Chen Y."/>
            <person name="Zheng D."/>
            <person name="Pang J."/>
            <person name="Liu Y."/>
            <person name="Luo S."/>
            <person name="Meng S."/>
            <person name="Qian L."/>
            <person name="Wei D."/>
            <person name="Dai S."/>
            <person name="Zhou R."/>
        </authorList>
    </citation>
    <scope>NUCLEOTIDE SEQUENCE [LARGE SCALE GENOMIC DNA]</scope>
    <source>
        <strain evidence="1">BV-YZ2020</strain>
    </source>
</reference>
<protein>
    <submittedName>
        <fullName evidence="1">Uncharacterized protein</fullName>
    </submittedName>
</protein>
<proteinExistence type="predicted"/>
<evidence type="ECO:0000313" key="2">
    <source>
        <dbReference type="Proteomes" id="UP000828941"/>
    </source>
</evidence>
<comment type="caution">
    <text evidence="1">The sequence shown here is derived from an EMBL/GenBank/DDBJ whole genome shotgun (WGS) entry which is preliminary data.</text>
</comment>
<evidence type="ECO:0000313" key="1">
    <source>
        <dbReference type="EMBL" id="KAI4328887.1"/>
    </source>
</evidence>
<gene>
    <name evidence="1" type="ORF">L6164_021208</name>
</gene>
<name>A0ACB9MXH4_BAUVA</name>